<reference evidence="1" key="1">
    <citation type="submission" date="2021-02" db="EMBL/GenBank/DDBJ databases">
        <authorList>
            <person name="Steward A R."/>
        </authorList>
    </citation>
    <scope>NUCLEOTIDE SEQUENCE</scope>
</reference>
<protein>
    <submittedName>
        <fullName evidence="1">Uncharacterized protein</fullName>
    </submittedName>
</protein>
<organism evidence="1 2">
    <name type="scientific">Pieris macdunnoughi</name>
    <dbReference type="NCBI Taxonomy" id="345717"/>
    <lineage>
        <taxon>Eukaryota</taxon>
        <taxon>Metazoa</taxon>
        <taxon>Ecdysozoa</taxon>
        <taxon>Arthropoda</taxon>
        <taxon>Hexapoda</taxon>
        <taxon>Insecta</taxon>
        <taxon>Pterygota</taxon>
        <taxon>Neoptera</taxon>
        <taxon>Endopterygota</taxon>
        <taxon>Lepidoptera</taxon>
        <taxon>Glossata</taxon>
        <taxon>Ditrysia</taxon>
        <taxon>Papilionoidea</taxon>
        <taxon>Pieridae</taxon>
        <taxon>Pierinae</taxon>
        <taxon>Pieris</taxon>
    </lineage>
</organism>
<evidence type="ECO:0000313" key="1">
    <source>
        <dbReference type="EMBL" id="CAF4761720.1"/>
    </source>
</evidence>
<dbReference type="Proteomes" id="UP000663880">
    <property type="component" value="Unassembled WGS sequence"/>
</dbReference>
<comment type="caution">
    <text evidence="1">The sequence shown here is derived from an EMBL/GenBank/DDBJ whole genome shotgun (WGS) entry which is preliminary data.</text>
</comment>
<evidence type="ECO:0000313" key="2">
    <source>
        <dbReference type="Proteomes" id="UP000663880"/>
    </source>
</evidence>
<keyword evidence="2" id="KW-1185">Reference proteome</keyword>
<dbReference type="OrthoDB" id="7200074at2759"/>
<proteinExistence type="predicted"/>
<dbReference type="EMBL" id="CAJOBZ010000002">
    <property type="protein sequence ID" value="CAF4761720.1"/>
    <property type="molecule type" value="Genomic_DNA"/>
</dbReference>
<gene>
    <name evidence="1" type="ORF">PMACD_LOCUS1343</name>
</gene>
<dbReference type="AlphaFoldDB" id="A0A821M2P3"/>
<accession>A0A821M2P3</accession>
<name>A0A821M2P3_9NEOP</name>
<sequence length="108" mass="12002">MTAVRPRSFKSRLQLAAVLHRLPHILPPKTGTFIQYVADNADINVHTLDGHNTLHIMGIIKIITTKSSVIAEEPILRTNILPSAQHFAEKAHVPIQVYQTDSVVGYSK</sequence>